<dbReference type="GO" id="GO:0003677">
    <property type="term" value="F:DNA binding"/>
    <property type="evidence" value="ECO:0007669"/>
    <property type="project" value="UniProtKB-KW"/>
</dbReference>
<dbReference type="Proteomes" id="UP000245695">
    <property type="component" value="Chromosome 1"/>
</dbReference>
<dbReference type="InterPro" id="IPR016032">
    <property type="entry name" value="Sig_transdc_resp-reg_C-effctor"/>
</dbReference>
<dbReference type="EMBL" id="LN650648">
    <property type="protein sequence ID" value="CEI71827.1"/>
    <property type="molecule type" value="Genomic_DNA"/>
</dbReference>
<dbReference type="PANTHER" id="PTHR45566:SF2">
    <property type="entry name" value="NARL SUBFAMILY"/>
    <property type="match status" value="1"/>
</dbReference>
<dbReference type="InterPro" id="IPR001789">
    <property type="entry name" value="Sig_transdc_resp-reg_receiver"/>
</dbReference>
<evidence type="ECO:0000256" key="5">
    <source>
        <dbReference type="PROSITE-ProRule" id="PRU00169"/>
    </source>
</evidence>
<accession>A0A2P2BN78</accession>
<keyword evidence="2 5" id="KW-0597">Phosphoprotein</keyword>
<dbReference type="AlphaFoldDB" id="A0A2P2BN78"/>
<evidence type="ECO:0000256" key="4">
    <source>
        <dbReference type="ARBA" id="ARBA00024867"/>
    </source>
</evidence>
<dbReference type="InterPro" id="IPR058245">
    <property type="entry name" value="NreC/VraR/RcsB-like_REC"/>
</dbReference>
<dbReference type="Pfam" id="PF00072">
    <property type="entry name" value="Response_reg"/>
    <property type="match status" value="1"/>
</dbReference>
<keyword evidence="3" id="KW-0238">DNA-binding</keyword>
<gene>
    <name evidence="8" type="ORF">FRIFI_0277</name>
</gene>
<dbReference type="GO" id="GO:0006355">
    <property type="term" value="P:regulation of DNA-templated transcription"/>
    <property type="evidence" value="ECO:0007669"/>
    <property type="project" value="InterPro"/>
</dbReference>
<dbReference type="InterPro" id="IPR011006">
    <property type="entry name" value="CheY-like_superfamily"/>
</dbReference>
<dbReference type="RefSeq" id="WP_166504800.1">
    <property type="nucleotide sequence ID" value="NZ_LN650648.1"/>
</dbReference>
<dbReference type="PROSITE" id="PS50110">
    <property type="entry name" value="RESPONSE_REGULATORY"/>
    <property type="match status" value="1"/>
</dbReference>
<dbReference type="Pfam" id="PF00196">
    <property type="entry name" value="GerE"/>
    <property type="match status" value="1"/>
</dbReference>
<evidence type="ECO:0000256" key="3">
    <source>
        <dbReference type="ARBA" id="ARBA00023125"/>
    </source>
</evidence>
<proteinExistence type="predicted"/>
<name>A0A2P2BN78_9FIRM</name>
<dbReference type="PRINTS" id="PR00038">
    <property type="entry name" value="HTHLUXR"/>
</dbReference>
<dbReference type="SMART" id="SM00421">
    <property type="entry name" value="HTH_LUXR"/>
    <property type="match status" value="1"/>
</dbReference>
<evidence type="ECO:0000313" key="9">
    <source>
        <dbReference type="Proteomes" id="UP000245695"/>
    </source>
</evidence>
<reference evidence="8 9" key="1">
    <citation type="submission" date="2014-09" db="EMBL/GenBank/DDBJ databases">
        <authorList>
            <person name="Hornung B.V."/>
        </authorList>
    </citation>
    <scope>NUCLEOTIDE SEQUENCE [LARGE SCALE GENOMIC DNA]</scope>
    <source>
        <strain evidence="8 9">FRIFI</strain>
    </source>
</reference>
<comment type="function">
    <text evidence="4">May play the central regulatory role in sporulation. It may be an element of the effector pathway responsible for the activation of sporulation genes in response to nutritional stress. Spo0A may act in concert with spo0H (a sigma factor) to control the expression of some genes that are critical to the sporulation process.</text>
</comment>
<feature type="modified residue" description="4-aspartylphosphate" evidence="5">
    <location>
        <position position="54"/>
    </location>
</feature>
<dbReference type="PROSITE" id="PS00622">
    <property type="entry name" value="HTH_LUXR_1"/>
    <property type="match status" value="1"/>
</dbReference>
<dbReference type="GO" id="GO:0000160">
    <property type="term" value="P:phosphorelay signal transduction system"/>
    <property type="evidence" value="ECO:0007669"/>
    <property type="project" value="InterPro"/>
</dbReference>
<dbReference type="InterPro" id="IPR000792">
    <property type="entry name" value="Tscrpt_reg_LuxR_C"/>
</dbReference>
<dbReference type="InterPro" id="IPR051015">
    <property type="entry name" value="EvgA-like"/>
</dbReference>
<dbReference type="PANTHER" id="PTHR45566">
    <property type="entry name" value="HTH-TYPE TRANSCRIPTIONAL REGULATOR YHJB-RELATED"/>
    <property type="match status" value="1"/>
</dbReference>
<sequence>MIKLIIVDDDVLIRESLKIIIGIDNEIEVVKALENGKECIDFLSENEVDVVLLDMRMPVMDGTEVLEEISKKNIKVKVLILTTFDEEKLISSAIKHKTSGYLLKSSKPEKIISGIKSVYLGNGVFESDIVSKLVVGSSNKNDKSDDEGLNIYGLTDREKDIVRLISKGLSNKEIANKLFLSEGTIKNHITSILSKMDLKHRTQIAIEYLNSKIH</sequence>
<dbReference type="CDD" id="cd06170">
    <property type="entry name" value="LuxR_C_like"/>
    <property type="match status" value="1"/>
</dbReference>
<evidence type="ECO:0000259" key="7">
    <source>
        <dbReference type="PROSITE" id="PS50110"/>
    </source>
</evidence>
<protein>
    <recommendedName>
        <fullName evidence="1">Stage 0 sporulation protein A homolog</fullName>
    </recommendedName>
</protein>
<evidence type="ECO:0000313" key="8">
    <source>
        <dbReference type="EMBL" id="CEI71827.1"/>
    </source>
</evidence>
<dbReference type="PROSITE" id="PS50043">
    <property type="entry name" value="HTH_LUXR_2"/>
    <property type="match status" value="1"/>
</dbReference>
<feature type="domain" description="HTH luxR-type" evidence="6">
    <location>
        <begin position="145"/>
        <end position="212"/>
    </location>
</feature>
<dbReference type="KEGG" id="rhom:FRIFI_0277"/>
<organism evidence="8 9">
    <name type="scientific">Romboutsia hominis</name>
    <dbReference type="NCBI Taxonomy" id="1507512"/>
    <lineage>
        <taxon>Bacteria</taxon>
        <taxon>Bacillati</taxon>
        <taxon>Bacillota</taxon>
        <taxon>Clostridia</taxon>
        <taxon>Peptostreptococcales</taxon>
        <taxon>Peptostreptococcaceae</taxon>
        <taxon>Romboutsia</taxon>
    </lineage>
</organism>
<dbReference type="SUPFAM" id="SSF52172">
    <property type="entry name" value="CheY-like"/>
    <property type="match status" value="1"/>
</dbReference>
<dbReference type="SMART" id="SM00448">
    <property type="entry name" value="REC"/>
    <property type="match status" value="1"/>
</dbReference>
<dbReference type="Gene3D" id="3.40.50.2300">
    <property type="match status" value="1"/>
</dbReference>
<evidence type="ECO:0000259" key="6">
    <source>
        <dbReference type="PROSITE" id="PS50043"/>
    </source>
</evidence>
<dbReference type="CDD" id="cd17535">
    <property type="entry name" value="REC_NarL-like"/>
    <property type="match status" value="1"/>
</dbReference>
<evidence type="ECO:0000256" key="2">
    <source>
        <dbReference type="ARBA" id="ARBA00022553"/>
    </source>
</evidence>
<feature type="domain" description="Response regulatory" evidence="7">
    <location>
        <begin position="3"/>
        <end position="119"/>
    </location>
</feature>
<dbReference type="SUPFAM" id="SSF46894">
    <property type="entry name" value="C-terminal effector domain of the bipartite response regulators"/>
    <property type="match status" value="1"/>
</dbReference>
<keyword evidence="9" id="KW-1185">Reference proteome</keyword>
<evidence type="ECO:0000256" key="1">
    <source>
        <dbReference type="ARBA" id="ARBA00018672"/>
    </source>
</evidence>